<dbReference type="GO" id="GO:0000166">
    <property type="term" value="F:nucleotide binding"/>
    <property type="evidence" value="ECO:0007669"/>
    <property type="project" value="UniProtKB-KW"/>
</dbReference>
<feature type="domain" description="CobW C-terminal" evidence="7">
    <location>
        <begin position="300"/>
        <end position="385"/>
    </location>
</feature>
<evidence type="ECO:0000259" key="7">
    <source>
        <dbReference type="SMART" id="SM00833"/>
    </source>
</evidence>
<dbReference type="PATRIC" id="fig|1268072.3.peg.1989"/>
<evidence type="ECO:0000256" key="5">
    <source>
        <dbReference type="ARBA" id="ARBA00049117"/>
    </source>
</evidence>
<dbReference type="PANTHER" id="PTHR13748">
    <property type="entry name" value="COBW-RELATED"/>
    <property type="match status" value="1"/>
</dbReference>
<keyword evidence="3" id="KW-0143">Chaperone</keyword>
<dbReference type="GO" id="GO:0005737">
    <property type="term" value="C:cytoplasm"/>
    <property type="evidence" value="ECO:0007669"/>
    <property type="project" value="TreeGrafter"/>
</dbReference>
<proteinExistence type="inferred from homology"/>
<sequence>MRIPVIVLSGFLGSGKTTLLLSLLKENYARGLRPGVLMNELGMQDVDGYILEEQTGAAVEKLLDGCVCCSRKEELGANLELLIERRPDVIYIELTGVANPDEIAQSLLEPYWDSRLSLHSLVTLVDAEHVLDYGSRLSADKQLVRTLRSQLAAAHLIIVNKSDLVEQETLWKIEKLIRKQNASAGIEFTIFSRISLDPLLEGIVSRGAKPLPKRAPAEFKEGLLKKAAADPGGVKTGLVPAQQGGTEPGPAPAQHGEAKPGPAPAQHGGTEPGPVPAQHGEAKPVLVPAQHAGSFSQVGAVTLAFPQGKTLPKAVLESFFREWADRLLRAKGHVRLPGGEPVQLVQHAGARTTWENSRYPGTPYVVFIGMNIDKERLAERWSALFR</sequence>
<evidence type="ECO:0000256" key="4">
    <source>
        <dbReference type="ARBA" id="ARBA00034320"/>
    </source>
</evidence>
<keyword evidence="2" id="KW-0378">Hydrolase</keyword>
<organism evidence="8 9">
    <name type="scientific">Paenibacillus sabinae T27</name>
    <dbReference type="NCBI Taxonomy" id="1268072"/>
    <lineage>
        <taxon>Bacteria</taxon>
        <taxon>Bacillati</taxon>
        <taxon>Bacillota</taxon>
        <taxon>Bacilli</taxon>
        <taxon>Bacillales</taxon>
        <taxon>Paenibacillaceae</taxon>
        <taxon>Paenibacillus</taxon>
    </lineage>
</organism>
<dbReference type="OrthoDB" id="9808822at2"/>
<dbReference type="HOGENOM" id="CLU_017452_1_4_9"/>
<dbReference type="Gene3D" id="3.40.50.300">
    <property type="entry name" value="P-loop containing nucleotide triphosphate hydrolases"/>
    <property type="match status" value="1"/>
</dbReference>
<dbReference type="Pfam" id="PF07683">
    <property type="entry name" value="CobW_C"/>
    <property type="match status" value="1"/>
</dbReference>
<dbReference type="AlphaFoldDB" id="X4ZB61"/>
<reference evidence="8 9" key="1">
    <citation type="journal article" date="2014" name="PLoS Genet.">
        <title>Comparative Genomic Analysis of N2-Fixing and Non-N2-Fixing Paenibacillus spp.: Organization, Evolution and Expression of the Nitrogen Fixation Genes.</title>
        <authorList>
            <person name="Xie J.B."/>
            <person name="Du Z."/>
            <person name="Bai L."/>
            <person name="Tian C."/>
            <person name="Zhang Y."/>
            <person name="Xie J.Y."/>
            <person name="Wang T."/>
            <person name="Liu X."/>
            <person name="Chen X."/>
            <person name="Cheng Q."/>
            <person name="Chen S."/>
            <person name="Li J."/>
        </authorList>
    </citation>
    <scope>NUCLEOTIDE SEQUENCE [LARGE SCALE GENOMIC DNA]</scope>
    <source>
        <strain evidence="8 9">T27</strain>
    </source>
</reference>
<dbReference type="GO" id="GO:0016787">
    <property type="term" value="F:hydrolase activity"/>
    <property type="evidence" value="ECO:0007669"/>
    <property type="project" value="UniProtKB-KW"/>
</dbReference>
<dbReference type="InterPro" id="IPR003495">
    <property type="entry name" value="CobW/HypB/UreG_nucleotide-bd"/>
</dbReference>
<name>X4ZB61_9BACL</name>
<dbReference type="RefSeq" id="WP_025334379.1">
    <property type="nucleotide sequence ID" value="NZ_CP004078.1"/>
</dbReference>
<evidence type="ECO:0000313" key="8">
    <source>
        <dbReference type="EMBL" id="AHV96836.1"/>
    </source>
</evidence>
<dbReference type="KEGG" id="psab:PSAB_09520"/>
<keyword evidence="1" id="KW-0547">Nucleotide-binding</keyword>
<dbReference type="SMART" id="SM00833">
    <property type="entry name" value="CobW_C"/>
    <property type="match status" value="1"/>
</dbReference>
<dbReference type="InterPro" id="IPR036627">
    <property type="entry name" value="CobW-likC_sf"/>
</dbReference>
<comment type="similarity">
    <text evidence="4">Belongs to the SIMIBI class G3E GTPase family. ZNG1 subfamily.</text>
</comment>
<evidence type="ECO:0000256" key="1">
    <source>
        <dbReference type="ARBA" id="ARBA00022741"/>
    </source>
</evidence>
<dbReference type="SUPFAM" id="SSF90002">
    <property type="entry name" value="Hypothetical protein YjiA, C-terminal domain"/>
    <property type="match status" value="1"/>
</dbReference>
<dbReference type="eggNOG" id="COG0523">
    <property type="taxonomic scope" value="Bacteria"/>
</dbReference>
<accession>X4ZB61</accession>
<dbReference type="STRING" id="1268072.PSAB_09520"/>
<keyword evidence="9" id="KW-1185">Reference proteome</keyword>
<gene>
    <name evidence="8" type="ORF">PSAB_09520</name>
</gene>
<dbReference type="SUPFAM" id="SSF52540">
    <property type="entry name" value="P-loop containing nucleoside triphosphate hydrolases"/>
    <property type="match status" value="1"/>
</dbReference>
<dbReference type="EMBL" id="CP004078">
    <property type="protein sequence ID" value="AHV96836.1"/>
    <property type="molecule type" value="Genomic_DNA"/>
</dbReference>
<evidence type="ECO:0000256" key="3">
    <source>
        <dbReference type="ARBA" id="ARBA00023186"/>
    </source>
</evidence>
<dbReference type="Gene3D" id="3.30.1220.10">
    <property type="entry name" value="CobW-like, C-terminal domain"/>
    <property type="match status" value="1"/>
</dbReference>
<evidence type="ECO:0000256" key="6">
    <source>
        <dbReference type="SAM" id="MobiDB-lite"/>
    </source>
</evidence>
<dbReference type="Pfam" id="PF02492">
    <property type="entry name" value="cobW"/>
    <property type="match status" value="1"/>
</dbReference>
<dbReference type="PANTHER" id="PTHR13748:SF62">
    <property type="entry name" value="COBW DOMAIN-CONTAINING PROTEIN"/>
    <property type="match status" value="1"/>
</dbReference>
<dbReference type="Proteomes" id="UP000019772">
    <property type="component" value="Chromosome"/>
</dbReference>
<feature type="region of interest" description="Disordered" evidence="6">
    <location>
        <begin position="231"/>
        <end position="279"/>
    </location>
</feature>
<evidence type="ECO:0000256" key="2">
    <source>
        <dbReference type="ARBA" id="ARBA00022801"/>
    </source>
</evidence>
<evidence type="ECO:0000313" key="9">
    <source>
        <dbReference type="Proteomes" id="UP000019772"/>
    </source>
</evidence>
<dbReference type="InterPro" id="IPR011629">
    <property type="entry name" value="CobW-like_C"/>
</dbReference>
<dbReference type="InterPro" id="IPR027417">
    <property type="entry name" value="P-loop_NTPase"/>
</dbReference>
<dbReference type="InterPro" id="IPR051316">
    <property type="entry name" value="Zinc-reg_GTPase_activator"/>
</dbReference>
<comment type="catalytic activity">
    <reaction evidence="5">
        <text>GTP + H2O = GDP + phosphate + H(+)</text>
        <dbReference type="Rhea" id="RHEA:19669"/>
        <dbReference type="ChEBI" id="CHEBI:15377"/>
        <dbReference type="ChEBI" id="CHEBI:15378"/>
        <dbReference type="ChEBI" id="CHEBI:37565"/>
        <dbReference type="ChEBI" id="CHEBI:43474"/>
        <dbReference type="ChEBI" id="CHEBI:58189"/>
    </reaction>
    <physiologicalReaction direction="left-to-right" evidence="5">
        <dbReference type="Rhea" id="RHEA:19670"/>
    </physiologicalReaction>
</comment>
<dbReference type="CDD" id="cd03112">
    <property type="entry name" value="CobW-like"/>
    <property type="match status" value="1"/>
</dbReference>
<protein>
    <submittedName>
        <fullName evidence="8">GTPase (G3E family) protein</fullName>
    </submittedName>
</protein>